<dbReference type="PANTHER" id="PTHR10422">
    <property type="entry name" value="CYTOCHROME C OXIDASE SUBUNIT 1"/>
    <property type="match status" value="1"/>
</dbReference>
<feature type="transmembrane region" description="Helical" evidence="19">
    <location>
        <begin position="189"/>
        <end position="216"/>
    </location>
</feature>
<keyword evidence="17 18" id="KW-0472">Membrane</keyword>
<dbReference type="InterPro" id="IPR000883">
    <property type="entry name" value="Cyt_C_Oxase_1"/>
</dbReference>
<dbReference type="InterPro" id="IPR036927">
    <property type="entry name" value="Cyt_c_oxase-like_su1_sf"/>
</dbReference>
<feature type="transmembrane region" description="Helical" evidence="19">
    <location>
        <begin position="115"/>
        <end position="134"/>
    </location>
</feature>
<evidence type="ECO:0000256" key="4">
    <source>
        <dbReference type="ARBA" id="ARBA00011164"/>
    </source>
</evidence>
<gene>
    <name evidence="21" type="primary">cox1</name>
</gene>
<evidence type="ECO:0000256" key="3">
    <source>
        <dbReference type="ARBA" id="ARBA00004673"/>
    </source>
</evidence>
<evidence type="ECO:0000256" key="18">
    <source>
        <dbReference type="RuleBase" id="RU000369"/>
    </source>
</evidence>
<accession>A0A1Z1XBF5</accession>
<keyword evidence="15 18" id="KW-0408">Iron</keyword>
<keyword evidence="8 18" id="KW-0349">Heme</keyword>
<name>A0A1Z1XBF5_9RHOD</name>
<geneLocation type="mitochondrion" evidence="21"/>
<keyword evidence="16 18" id="KW-0186">Copper</keyword>
<organism evidence="21">
    <name type="scientific">Compsopogon caeruleus</name>
    <dbReference type="NCBI Taxonomy" id="31354"/>
    <lineage>
        <taxon>Eukaryota</taxon>
        <taxon>Rhodophyta</taxon>
        <taxon>Compsopogonophyceae</taxon>
        <taxon>Compsopogonales</taxon>
        <taxon>Compsopogonaceae</taxon>
        <taxon>Compsopogon</taxon>
    </lineage>
</organism>
<keyword evidence="14 19" id="KW-1133">Transmembrane helix</keyword>
<dbReference type="PANTHER" id="PTHR10422:SF18">
    <property type="entry name" value="CYTOCHROME C OXIDASE SUBUNIT 1"/>
    <property type="match status" value="1"/>
</dbReference>
<dbReference type="PROSITE" id="PS50855">
    <property type="entry name" value="COX1"/>
    <property type="match status" value="1"/>
</dbReference>
<evidence type="ECO:0000256" key="9">
    <source>
        <dbReference type="ARBA" id="ARBA00022660"/>
    </source>
</evidence>
<keyword evidence="11 18" id="KW-0479">Metal-binding</keyword>
<proteinExistence type="inferred from homology"/>
<dbReference type="GO" id="GO:0046872">
    <property type="term" value="F:metal ion binding"/>
    <property type="evidence" value="ECO:0007669"/>
    <property type="project" value="UniProtKB-KW"/>
</dbReference>
<dbReference type="InterPro" id="IPR023615">
    <property type="entry name" value="Cyt_c_Oxase_su1_BS"/>
</dbReference>
<dbReference type="SUPFAM" id="SSF81442">
    <property type="entry name" value="Cytochrome c oxidase subunit I-like"/>
    <property type="match status" value="1"/>
</dbReference>
<dbReference type="GO" id="GO:0020037">
    <property type="term" value="F:heme binding"/>
    <property type="evidence" value="ECO:0007669"/>
    <property type="project" value="InterPro"/>
</dbReference>
<dbReference type="RefSeq" id="YP_009402832.1">
    <property type="nucleotide sequence ID" value="NC_035351.1"/>
</dbReference>
<evidence type="ECO:0000256" key="19">
    <source>
        <dbReference type="SAM" id="Phobius"/>
    </source>
</evidence>
<evidence type="ECO:0000256" key="15">
    <source>
        <dbReference type="ARBA" id="ARBA00023004"/>
    </source>
</evidence>
<dbReference type="Gene3D" id="1.20.210.10">
    <property type="entry name" value="Cytochrome c oxidase-like, subunit I domain"/>
    <property type="match status" value="1"/>
</dbReference>
<dbReference type="GO" id="GO:0005743">
    <property type="term" value="C:mitochondrial inner membrane"/>
    <property type="evidence" value="ECO:0007669"/>
    <property type="project" value="UniProtKB-SubCell"/>
</dbReference>
<sequence length="534" mass="59338">MTFTQWITRWIFSTNHKDIGILYLIFGAISGLLGTVVSVIMRMELTYPGPQFLEGNYQLYNVLITAHALLMIFFFVMPILIGGWGNWFVPIMIGAVDMAFPRLNNISFWLLPPALMLLLLSALVEVGAGTGWTIYPPLSSIQSHSGAAVDLGIFSLHVSGAASILGAINFIVTIFNMRSPGQSLHRMPLFVWSVLVTAFLLLLSLPVFAGGITMLLTDRNFNSMFFDAKGGGDPILFQHLFWFFGHPEVYILILPGFGIISHVISTFSRKPVFGYQGMAYAMCSIGFLGFIVWAHHMYTVGLDVDTRAYFISATLIIAVPTSIKVFSWISTMWEGSIIIKTPMLFAIGFLILFTIGGLTGVVLANAGLDIALHDTYFVVAHFHYVLSMGAVFAAFAGFYYWIGKISGLQYSETLGQIHFWSTFIGVNLTFFPMHFLGLAGMPRRIGDYPDAYVDWNLVASLGSYISFASALFFFYIVYNTLTSGKPCPDNPWEFSNGESLKGNSTLEWVVTSPPAFHTFNEIPLIKETNKKYLN</sequence>
<protein>
    <recommendedName>
        <fullName evidence="6 18">Cytochrome c oxidase subunit 1</fullName>
        <ecNumber evidence="5 18">7.1.1.9</ecNumber>
    </recommendedName>
</protein>
<dbReference type="InterPro" id="IPR014241">
    <property type="entry name" value="Cyt_c_oxidase_su1_bac"/>
</dbReference>
<feature type="transmembrane region" description="Helical" evidence="19">
    <location>
        <begin position="343"/>
        <end position="364"/>
    </location>
</feature>
<dbReference type="GO" id="GO:0004129">
    <property type="term" value="F:cytochrome-c oxidase activity"/>
    <property type="evidence" value="ECO:0007669"/>
    <property type="project" value="UniProtKB-EC"/>
</dbReference>
<dbReference type="InterPro" id="IPR033944">
    <property type="entry name" value="Cyt_c_oxase_su1_dom"/>
</dbReference>
<evidence type="ECO:0000256" key="1">
    <source>
        <dbReference type="ARBA" id="ARBA00001971"/>
    </source>
</evidence>
<dbReference type="AlphaFoldDB" id="A0A1Z1XBF5"/>
<evidence type="ECO:0000256" key="16">
    <source>
        <dbReference type="ARBA" id="ARBA00023008"/>
    </source>
</evidence>
<keyword evidence="10 18" id="KW-0812">Transmembrane</keyword>
<dbReference type="PROSITE" id="PS00077">
    <property type="entry name" value="COX1_CUB"/>
    <property type="match status" value="1"/>
</dbReference>
<evidence type="ECO:0000256" key="6">
    <source>
        <dbReference type="ARBA" id="ARBA00015947"/>
    </source>
</evidence>
<feature type="transmembrane region" description="Helical" evidence="19">
    <location>
        <begin position="62"/>
        <end position="81"/>
    </location>
</feature>
<dbReference type="GO" id="GO:0006123">
    <property type="term" value="P:mitochondrial electron transport, cytochrome c to oxygen"/>
    <property type="evidence" value="ECO:0007669"/>
    <property type="project" value="TreeGrafter"/>
</dbReference>
<dbReference type="GO" id="GO:0015990">
    <property type="term" value="P:electron transport coupled proton transport"/>
    <property type="evidence" value="ECO:0007669"/>
    <property type="project" value="InterPro"/>
</dbReference>
<comment type="similarity">
    <text evidence="18">Belongs to the heme-copper respiratory oxidase family.</text>
</comment>
<evidence type="ECO:0000256" key="8">
    <source>
        <dbReference type="ARBA" id="ARBA00022617"/>
    </source>
</evidence>
<evidence type="ECO:0000256" key="10">
    <source>
        <dbReference type="ARBA" id="ARBA00022692"/>
    </source>
</evidence>
<comment type="subunit">
    <text evidence="4">Component of the cytochrome c oxidase (complex IV, CIV), a multisubunit enzyme composed of a catalytic core of 3 subunits and several supernumerary subunits. The complex exists as a monomer or a dimer and forms supercomplexes (SCs) in the inner mitochondrial membrane with ubiquinol-cytochrome c oxidoreductase (cytochrome b-c1 complex, complex III, CIII).</text>
</comment>
<dbReference type="NCBIfam" id="TIGR02891">
    <property type="entry name" value="CtaD_CoxA"/>
    <property type="match status" value="1"/>
</dbReference>
<evidence type="ECO:0000256" key="13">
    <source>
        <dbReference type="ARBA" id="ARBA00022982"/>
    </source>
</evidence>
<evidence type="ECO:0000256" key="12">
    <source>
        <dbReference type="ARBA" id="ARBA00022967"/>
    </source>
</evidence>
<keyword evidence="18" id="KW-0999">Mitochondrion inner membrane</keyword>
<feature type="transmembrane region" description="Helical" evidence="19">
    <location>
        <begin position="455"/>
        <end position="478"/>
    </location>
</feature>
<dbReference type="GeneID" id="33366918"/>
<dbReference type="EMBL" id="KY083068">
    <property type="protein sequence ID" value="ARX96189.1"/>
    <property type="molecule type" value="Genomic_DNA"/>
</dbReference>
<dbReference type="PRINTS" id="PR01165">
    <property type="entry name" value="CYCOXIDASEI"/>
</dbReference>
<feature type="transmembrane region" description="Helical" evidence="19">
    <location>
        <begin position="308"/>
        <end position="331"/>
    </location>
</feature>
<reference evidence="21" key="1">
    <citation type="submission" date="2016-11" db="EMBL/GenBank/DDBJ databases">
        <title>Complete Mitochondrail Genome of Compsopogon caeruleus.</title>
        <authorList>
            <person name="Nan F."/>
            <person name="Xie S."/>
            <person name="Feng J."/>
        </authorList>
    </citation>
    <scope>NUCLEOTIDE SEQUENCE</scope>
</reference>
<dbReference type="InterPro" id="IPR023616">
    <property type="entry name" value="Cyt_c_oxase-like_su1_dom"/>
</dbReference>
<evidence type="ECO:0000256" key="5">
    <source>
        <dbReference type="ARBA" id="ARBA00012949"/>
    </source>
</evidence>
<comment type="function">
    <text evidence="18">Component of the cytochrome c oxidase, the last enzyme in the mitochondrial electron transport chain which drives oxidative phosphorylation. The respiratory chain contains 3 multisubunit complexes succinate dehydrogenase (complex II, CII), ubiquinol-cytochrome c oxidoreductase (cytochrome b-c1 complex, complex III, CIII) and cytochrome c oxidase (complex IV, CIV), that cooperate to transfer electrons derived from NADH and succinate to molecular oxygen, creating an electrochemical gradient over the inner membrane that drives transmembrane transport and the ATP synthase. Cytochrome c oxidase is the component of the respiratory chain that catalyzes the reduction of oxygen to water. Electrons originating from reduced cytochrome c in the intermembrane space (IMS) are transferred via the dinuclear copper A center (CU(A)) of subunit 2 and heme A of subunit 1 to the active site in subunit 1, a binuclear center (BNC) formed by heme A3 and copper B (CU(B)). The BNC reduces molecular oxygen to 2 water molecules using 4 electrons from cytochrome c in the IMS and 4 protons from the mitochondrial matrix.</text>
</comment>
<feature type="transmembrane region" description="Helical" evidence="19">
    <location>
        <begin position="414"/>
        <end position="435"/>
    </location>
</feature>
<evidence type="ECO:0000313" key="21">
    <source>
        <dbReference type="EMBL" id="ARX96189.1"/>
    </source>
</evidence>
<feature type="domain" description="Cytochrome oxidase subunit I profile" evidence="20">
    <location>
        <begin position="1"/>
        <end position="526"/>
    </location>
</feature>
<keyword evidence="9 18" id="KW-0679">Respiratory chain</keyword>
<dbReference type="UniPathway" id="UPA00705"/>
<evidence type="ECO:0000259" key="20">
    <source>
        <dbReference type="PROSITE" id="PS50855"/>
    </source>
</evidence>
<keyword evidence="7 18" id="KW-0813">Transport</keyword>
<keyword evidence="12" id="KW-1278">Translocase</keyword>
<dbReference type="FunFam" id="1.20.210.10:FF:000001">
    <property type="entry name" value="Cytochrome c oxidase subunit 1"/>
    <property type="match status" value="1"/>
</dbReference>
<comment type="subcellular location">
    <subcellularLocation>
        <location evidence="2">Membrane</location>
        <topology evidence="2">Multi-pass membrane protein</topology>
    </subcellularLocation>
    <subcellularLocation>
        <location evidence="18">Mitochondrion inner membrane</location>
        <topology evidence="18">Multi-pass membrane protein</topology>
    </subcellularLocation>
</comment>
<feature type="transmembrane region" description="Helical" evidence="19">
    <location>
        <begin position="249"/>
        <end position="267"/>
    </location>
</feature>
<evidence type="ECO:0000256" key="2">
    <source>
        <dbReference type="ARBA" id="ARBA00004141"/>
    </source>
</evidence>
<dbReference type="GO" id="GO:0045277">
    <property type="term" value="C:respiratory chain complex IV"/>
    <property type="evidence" value="ECO:0007669"/>
    <property type="project" value="InterPro"/>
</dbReference>
<comment type="cofactor">
    <cofactor evidence="1">
        <name>heme</name>
        <dbReference type="ChEBI" id="CHEBI:30413"/>
    </cofactor>
</comment>
<dbReference type="CDD" id="cd01663">
    <property type="entry name" value="Cyt_c_Oxidase_I"/>
    <property type="match status" value="1"/>
</dbReference>
<feature type="transmembrane region" description="Helical" evidence="19">
    <location>
        <begin position="20"/>
        <end position="41"/>
    </location>
</feature>
<keyword evidence="13 18" id="KW-0249">Electron transport</keyword>
<evidence type="ECO:0000256" key="7">
    <source>
        <dbReference type="ARBA" id="ARBA00022448"/>
    </source>
</evidence>
<dbReference type="EC" id="7.1.1.9" evidence="5 18"/>
<feature type="transmembrane region" description="Helical" evidence="19">
    <location>
        <begin position="154"/>
        <end position="177"/>
    </location>
</feature>
<comment type="catalytic activity">
    <reaction evidence="18">
        <text>4 Fe(II)-[cytochrome c] + O2 + 8 H(+)(in) = 4 Fe(III)-[cytochrome c] + 2 H2O + 4 H(+)(out)</text>
        <dbReference type="Rhea" id="RHEA:11436"/>
        <dbReference type="Rhea" id="RHEA-COMP:10350"/>
        <dbReference type="Rhea" id="RHEA-COMP:14399"/>
        <dbReference type="ChEBI" id="CHEBI:15377"/>
        <dbReference type="ChEBI" id="CHEBI:15378"/>
        <dbReference type="ChEBI" id="CHEBI:15379"/>
        <dbReference type="ChEBI" id="CHEBI:29033"/>
        <dbReference type="ChEBI" id="CHEBI:29034"/>
        <dbReference type="EC" id="7.1.1.9"/>
    </reaction>
</comment>
<evidence type="ECO:0000256" key="14">
    <source>
        <dbReference type="ARBA" id="ARBA00022989"/>
    </source>
</evidence>
<evidence type="ECO:0000256" key="11">
    <source>
        <dbReference type="ARBA" id="ARBA00022723"/>
    </source>
</evidence>
<keyword evidence="18 21" id="KW-0496">Mitochondrion</keyword>
<dbReference type="Pfam" id="PF00115">
    <property type="entry name" value="COX1"/>
    <property type="match status" value="1"/>
</dbReference>
<comment type="pathway">
    <text evidence="3 18">Energy metabolism; oxidative phosphorylation.</text>
</comment>
<feature type="transmembrane region" description="Helical" evidence="19">
    <location>
        <begin position="279"/>
        <end position="296"/>
    </location>
</feature>
<evidence type="ECO:0000256" key="17">
    <source>
        <dbReference type="ARBA" id="ARBA00023136"/>
    </source>
</evidence>
<feature type="transmembrane region" description="Helical" evidence="19">
    <location>
        <begin position="384"/>
        <end position="402"/>
    </location>
</feature>